<organism evidence="1 2">
    <name type="scientific">Aneurinibacillus aneurinilyticus ATCC 12856</name>
    <dbReference type="NCBI Taxonomy" id="649747"/>
    <lineage>
        <taxon>Bacteria</taxon>
        <taxon>Bacillati</taxon>
        <taxon>Bacillota</taxon>
        <taxon>Bacilli</taxon>
        <taxon>Bacillales</taxon>
        <taxon>Paenibacillaceae</taxon>
        <taxon>Aneurinibacillus group</taxon>
        <taxon>Aneurinibacillus</taxon>
    </lineage>
</organism>
<accession>U1X4G9</accession>
<dbReference type="HOGENOM" id="CLU_2748956_0_0_9"/>
<dbReference type="STRING" id="649747.HMPREF0083_02054"/>
<dbReference type="PATRIC" id="fig|649747.3.peg.1854"/>
<comment type="caution">
    <text evidence="1">The sequence shown here is derived from an EMBL/GenBank/DDBJ whole genome shotgun (WGS) entry which is preliminary data.</text>
</comment>
<dbReference type="AlphaFoldDB" id="U1X4G9"/>
<evidence type="ECO:0000313" key="1">
    <source>
        <dbReference type="EMBL" id="ERI09860.1"/>
    </source>
</evidence>
<protein>
    <submittedName>
        <fullName evidence="1">Uncharacterized protein</fullName>
    </submittedName>
</protein>
<sequence length="70" mass="8332">MLIFETFTKYYYNKMRTNIREVVKVSKAFRNPLKHIDKLPHTQKEQVYQWGKLYVQPSTSVGGRLINKIG</sequence>
<keyword evidence="2" id="KW-1185">Reference proteome</keyword>
<reference evidence="1 2" key="1">
    <citation type="submission" date="2013-08" db="EMBL/GenBank/DDBJ databases">
        <authorList>
            <person name="Weinstock G."/>
            <person name="Sodergren E."/>
            <person name="Wylie T."/>
            <person name="Fulton L."/>
            <person name="Fulton R."/>
            <person name="Fronick C."/>
            <person name="O'Laughlin M."/>
            <person name="Godfrey J."/>
            <person name="Miner T."/>
            <person name="Herter B."/>
            <person name="Appelbaum E."/>
            <person name="Cordes M."/>
            <person name="Lek S."/>
            <person name="Wollam A."/>
            <person name="Pepin K.H."/>
            <person name="Palsikar V.B."/>
            <person name="Mitreva M."/>
            <person name="Wilson R.K."/>
        </authorList>
    </citation>
    <scope>NUCLEOTIDE SEQUENCE [LARGE SCALE GENOMIC DNA]</scope>
    <source>
        <strain evidence="1 2">ATCC 12856</strain>
    </source>
</reference>
<dbReference type="Proteomes" id="UP000016511">
    <property type="component" value="Unassembled WGS sequence"/>
</dbReference>
<proteinExistence type="predicted"/>
<evidence type="ECO:0000313" key="2">
    <source>
        <dbReference type="Proteomes" id="UP000016511"/>
    </source>
</evidence>
<gene>
    <name evidence="1" type="ORF">HMPREF0083_02054</name>
</gene>
<name>U1X4G9_ANEAE</name>
<dbReference type="EMBL" id="AWSJ01000133">
    <property type="protein sequence ID" value="ERI09860.1"/>
    <property type="molecule type" value="Genomic_DNA"/>
</dbReference>